<comment type="caution">
    <text evidence="3">The sequence shown here is derived from an EMBL/GenBank/DDBJ whole genome shotgun (WGS) entry which is preliminary data.</text>
</comment>
<protein>
    <submittedName>
        <fullName evidence="3">Uncharacterized protein</fullName>
    </submittedName>
</protein>
<evidence type="ECO:0000256" key="1">
    <source>
        <dbReference type="SAM" id="MobiDB-lite"/>
    </source>
</evidence>
<evidence type="ECO:0000313" key="3">
    <source>
        <dbReference type="EMBL" id="MBB6067877.1"/>
    </source>
</evidence>
<reference evidence="3 4" key="1">
    <citation type="submission" date="2020-08" db="EMBL/GenBank/DDBJ databases">
        <title>Genomic Encyclopedia of Type Strains, Phase IV (KMG-V): Genome sequencing to study the core and pangenomes of soil and plant-associated prokaryotes.</title>
        <authorList>
            <person name="Whitman W."/>
        </authorList>
    </citation>
    <scope>NUCLEOTIDE SEQUENCE [LARGE SCALE GENOMIC DNA]</scope>
    <source>
        <strain evidence="3 4">DSM 7078</strain>
    </source>
</reference>
<evidence type="ECO:0000313" key="4">
    <source>
        <dbReference type="Proteomes" id="UP000584706"/>
    </source>
</evidence>
<feature type="region of interest" description="Disordered" evidence="1">
    <location>
        <begin position="77"/>
        <end position="128"/>
    </location>
</feature>
<feature type="transmembrane region" description="Helical" evidence="2">
    <location>
        <begin position="29"/>
        <end position="49"/>
    </location>
</feature>
<accession>A0A7J9S2V3</accession>
<keyword evidence="2" id="KW-0812">Transmembrane</keyword>
<dbReference type="Proteomes" id="UP000584706">
    <property type="component" value="Unassembled WGS sequence"/>
</dbReference>
<sequence length="128" mass="13782">MKLTETQMQFCAALLLSEAALLVAQEWRAAILVIAPFAVIMAVFHEALFRGINFEIPGIVKKPSMSNYQSIKGVKPIVQGIQEEPPIESTEKTPEKSNPDKTFDSSSGSSSGISGPVEGDSSTTDYTC</sequence>
<proteinExistence type="predicted"/>
<dbReference type="EMBL" id="JACHIQ010000002">
    <property type="protein sequence ID" value="MBB6067877.1"/>
    <property type="molecule type" value="Genomic_DNA"/>
</dbReference>
<gene>
    <name evidence="3" type="ORF">HNP97_001387</name>
</gene>
<feature type="compositionally biased region" description="Basic and acidic residues" evidence="1">
    <location>
        <begin position="89"/>
        <end position="103"/>
    </location>
</feature>
<keyword evidence="2" id="KW-1133">Transmembrane helix</keyword>
<name>A0A7J9S2V3_METMI</name>
<keyword evidence="2" id="KW-0472">Membrane</keyword>
<evidence type="ECO:0000256" key="2">
    <source>
        <dbReference type="SAM" id="Phobius"/>
    </source>
</evidence>
<feature type="compositionally biased region" description="Low complexity" evidence="1">
    <location>
        <begin position="105"/>
        <end position="115"/>
    </location>
</feature>
<dbReference type="AlphaFoldDB" id="A0A7J9S2V3"/>
<dbReference type="RefSeq" id="WP_183546940.1">
    <property type="nucleotide sequence ID" value="NZ_JACHIQ010000002.1"/>
</dbReference>
<organism evidence="3 4">
    <name type="scientific">Methanococcus maripaludis</name>
    <name type="common">Methanococcus deltae</name>
    <dbReference type="NCBI Taxonomy" id="39152"/>
    <lineage>
        <taxon>Archaea</taxon>
        <taxon>Methanobacteriati</taxon>
        <taxon>Methanobacteriota</taxon>
        <taxon>Methanomada group</taxon>
        <taxon>Methanococci</taxon>
        <taxon>Methanococcales</taxon>
        <taxon>Methanococcaceae</taxon>
        <taxon>Methanococcus</taxon>
    </lineage>
</organism>